<accession>A0A0S2LVA4</accession>
<organism evidence="2 3">
    <name type="scientific">Arthrobacter alpinus</name>
    <dbReference type="NCBI Taxonomy" id="656366"/>
    <lineage>
        <taxon>Bacteria</taxon>
        <taxon>Bacillati</taxon>
        <taxon>Actinomycetota</taxon>
        <taxon>Actinomycetes</taxon>
        <taxon>Micrococcales</taxon>
        <taxon>Micrococcaceae</taxon>
        <taxon>Arthrobacter</taxon>
    </lineage>
</organism>
<feature type="transmembrane region" description="Helical" evidence="1">
    <location>
        <begin position="39"/>
        <end position="64"/>
    </location>
</feature>
<evidence type="ECO:0000256" key="1">
    <source>
        <dbReference type="SAM" id="Phobius"/>
    </source>
</evidence>
<evidence type="ECO:0000313" key="2">
    <source>
        <dbReference type="EMBL" id="ALO65330.1"/>
    </source>
</evidence>
<name>A0A0S2LVA4_9MICC</name>
<dbReference type="RefSeq" id="WP_062285668.1">
    <property type="nucleotide sequence ID" value="NZ_CP013200.1"/>
</dbReference>
<reference evidence="2 3" key="2">
    <citation type="journal article" date="2016" name="J. Biotechnol.">
        <title>Complete genome sequence of Arthrobacter alpinus ERGS4:06, a yellow pigmented bacterium tolerant to cold and radiations isolated from Sikkim Himalaya.</title>
        <authorList>
            <person name="Kumar R."/>
            <person name="Singh D."/>
            <person name="Swarnkar M.K."/>
            <person name="Singh A.K."/>
            <person name="Kumar S."/>
        </authorList>
    </citation>
    <scope>NUCLEOTIDE SEQUENCE [LARGE SCALE GENOMIC DNA]</scope>
    <source>
        <strain evidence="2 3">ERGS4:06</strain>
    </source>
</reference>
<sequence length="75" mass="8120">MTKNITLRVSGIVLIGLFLVWQVVRTSDFYREWAGNNDFLGLLGVVLGWALLASGIGIIVKAVASKNESPKESGE</sequence>
<dbReference type="AlphaFoldDB" id="A0A0S2LVA4"/>
<keyword evidence="1" id="KW-0472">Membrane</keyword>
<keyword evidence="1" id="KW-0812">Transmembrane</keyword>
<gene>
    <name evidence="2" type="ORF">AS189_01015</name>
</gene>
<reference evidence="3" key="1">
    <citation type="submission" date="2015-11" db="EMBL/GenBank/DDBJ databases">
        <authorList>
            <person name="Kumar R."/>
            <person name="Singh D."/>
            <person name="Swarnkar M.K."/>
            <person name="Singh A.K."/>
            <person name="Kumar S."/>
        </authorList>
    </citation>
    <scope>NUCLEOTIDE SEQUENCE [LARGE SCALE GENOMIC DNA]</scope>
    <source>
        <strain evidence="3">ERGS4:06</strain>
    </source>
</reference>
<keyword evidence="1" id="KW-1133">Transmembrane helix</keyword>
<evidence type="ECO:0000313" key="3">
    <source>
        <dbReference type="Proteomes" id="UP000059574"/>
    </source>
</evidence>
<proteinExistence type="predicted"/>
<feature type="transmembrane region" description="Helical" evidence="1">
    <location>
        <begin position="7"/>
        <end position="24"/>
    </location>
</feature>
<dbReference type="EMBL" id="CP013200">
    <property type="protein sequence ID" value="ALO65330.1"/>
    <property type="molecule type" value="Genomic_DNA"/>
</dbReference>
<dbReference type="Proteomes" id="UP000059574">
    <property type="component" value="Chromosome"/>
</dbReference>
<protein>
    <submittedName>
        <fullName evidence="2">Uncharacterized protein</fullName>
    </submittedName>
</protein>